<gene>
    <name evidence="1" type="ORF">RO3G_03463</name>
</gene>
<dbReference type="OrthoDB" id="1555531at2759"/>
<keyword evidence="2" id="KW-1185">Reference proteome</keyword>
<name>I1BRC8_RHIO9</name>
<dbReference type="AlphaFoldDB" id="I1BRC8"/>
<dbReference type="GeneID" id="93610434"/>
<sequence length="82" mass="9034">MQLGTKWRRGVPIEVIPMALTPIQYTLKRMFPDANIQLRIAQPSDKAGPVVTDNDVGLFCNMAKSAYIGHLDSDSGDVLFKA</sequence>
<dbReference type="STRING" id="246409.I1BRC8"/>
<organism evidence="1 2">
    <name type="scientific">Rhizopus delemar (strain RA 99-880 / ATCC MYA-4621 / FGSC 9543 / NRRL 43880)</name>
    <name type="common">Mucormycosis agent</name>
    <name type="synonym">Rhizopus arrhizus var. delemar</name>
    <dbReference type="NCBI Taxonomy" id="246409"/>
    <lineage>
        <taxon>Eukaryota</taxon>
        <taxon>Fungi</taxon>
        <taxon>Fungi incertae sedis</taxon>
        <taxon>Mucoromycota</taxon>
        <taxon>Mucoromycotina</taxon>
        <taxon>Mucoromycetes</taxon>
        <taxon>Mucorales</taxon>
        <taxon>Mucorineae</taxon>
        <taxon>Rhizopodaceae</taxon>
        <taxon>Rhizopus</taxon>
    </lineage>
</organism>
<dbReference type="RefSeq" id="XP_067514154.1">
    <property type="nucleotide sequence ID" value="XM_067658053.1"/>
</dbReference>
<protein>
    <submittedName>
        <fullName evidence="1">Uncharacterized protein</fullName>
    </submittedName>
</protein>
<evidence type="ECO:0000313" key="1">
    <source>
        <dbReference type="EMBL" id="EIE78758.1"/>
    </source>
</evidence>
<dbReference type="VEuPathDB" id="FungiDB:RO3G_03463"/>
<evidence type="ECO:0000313" key="2">
    <source>
        <dbReference type="Proteomes" id="UP000009138"/>
    </source>
</evidence>
<proteinExistence type="predicted"/>
<dbReference type="InParanoid" id="I1BRC8"/>
<dbReference type="SUPFAM" id="SSF75445">
    <property type="entry name" value="D-ribose-5-phosphate isomerase (RpiA), lid domain"/>
    <property type="match status" value="1"/>
</dbReference>
<dbReference type="GO" id="GO:0006014">
    <property type="term" value="P:D-ribose metabolic process"/>
    <property type="evidence" value="ECO:0007669"/>
    <property type="project" value="TreeGrafter"/>
</dbReference>
<dbReference type="PANTHER" id="PTHR11934:SF0">
    <property type="entry name" value="RIBOSE-5-PHOSPHATE ISOMERASE"/>
    <property type="match status" value="1"/>
</dbReference>
<dbReference type="GO" id="GO:0004751">
    <property type="term" value="F:ribose-5-phosphate isomerase activity"/>
    <property type="evidence" value="ECO:0007669"/>
    <property type="project" value="InterPro"/>
</dbReference>
<dbReference type="Gene3D" id="3.30.70.260">
    <property type="match status" value="1"/>
</dbReference>
<dbReference type="GO" id="GO:0005737">
    <property type="term" value="C:cytoplasm"/>
    <property type="evidence" value="ECO:0007669"/>
    <property type="project" value="TreeGrafter"/>
</dbReference>
<dbReference type="PANTHER" id="PTHR11934">
    <property type="entry name" value="RIBOSE-5-PHOSPHATE ISOMERASE"/>
    <property type="match status" value="1"/>
</dbReference>
<dbReference type="Pfam" id="PF06026">
    <property type="entry name" value="Rib_5-P_isom_A"/>
    <property type="match status" value="1"/>
</dbReference>
<dbReference type="Proteomes" id="UP000009138">
    <property type="component" value="Unassembled WGS sequence"/>
</dbReference>
<accession>I1BRC8</accession>
<dbReference type="InterPro" id="IPR004788">
    <property type="entry name" value="Ribose5P_isomerase_type_A"/>
</dbReference>
<reference evidence="1 2" key="1">
    <citation type="journal article" date="2009" name="PLoS Genet.">
        <title>Genomic analysis of the basal lineage fungus Rhizopus oryzae reveals a whole-genome duplication.</title>
        <authorList>
            <person name="Ma L.-J."/>
            <person name="Ibrahim A.S."/>
            <person name="Skory C."/>
            <person name="Grabherr M.G."/>
            <person name="Burger G."/>
            <person name="Butler M."/>
            <person name="Elias M."/>
            <person name="Idnurm A."/>
            <person name="Lang B.F."/>
            <person name="Sone T."/>
            <person name="Abe A."/>
            <person name="Calvo S.E."/>
            <person name="Corrochano L.M."/>
            <person name="Engels R."/>
            <person name="Fu J."/>
            <person name="Hansberg W."/>
            <person name="Kim J.-M."/>
            <person name="Kodira C.D."/>
            <person name="Koehrsen M.J."/>
            <person name="Liu B."/>
            <person name="Miranda-Saavedra D."/>
            <person name="O'Leary S."/>
            <person name="Ortiz-Castellanos L."/>
            <person name="Poulter R."/>
            <person name="Rodriguez-Romero J."/>
            <person name="Ruiz-Herrera J."/>
            <person name="Shen Y.-Q."/>
            <person name="Zeng Q."/>
            <person name="Galagan J."/>
            <person name="Birren B.W."/>
            <person name="Cuomo C.A."/>
            <person name="Wickes B.L."/>
        </authorList>
    </citation>
    <scope>NUCLEOTIDE SEQUENCE [LARGE SCALE GENOMIC DNA]</scope>
    <source>
        <strain evidence="2">RA 99-880 / ATCC MYA-4621 / FGSC 9543 / NRRL 43880</strain>
    </source>
</reference>
<dbReference type="EMBL" id="CH476733">
    <property type="protein sequence ID" value="EIE78758.1"/>
    <property type="molecule type" value="Genomic_DNA"/>
</dbReference>
<dbReference type="GO" id="GO:0009052">
    <property type="term" value="P:pentose-phosphate shunt, non-oxidative branch"/>
    <property type="evidence" value="ECO:0007669"/>
    <property type="project" value="InterPro"/>
</dbReference>